<dbReference type="Proteomes" id="UP001159042">
    <property type="component" value="Unassembled WGS sequence"/>
</dbReference>
<dbReference type="EMBL" id="JANEYG010000010">
    <property type="protein sequence ID" value="KAJ8921426.1"/>
    <property type="molecule type" value="Genomic_DNA"/>
</dbReference>
<organism evidence="1 2">
    <name type="scientific">Exocentrus adspersus</name>
    <dbReference type="NCBI Taxonomy" id="1586481"/>
    <lineage>
        <taxon>Eukaryota</taxon>
        <taxon>Metazoa</taxon>
        <taxon>Ecdysozoa</taxon>
        <taxon>Arthropoda</taxon>
        <taxon>Hexapoda</taxon>
        <taxon>Insecta</taxon>
        <taxon>Pterygota</taxon>
        <taxon>Neoptera</taxon>
        <taxon>Endopterygota</taxon>
        <taxon>Coleoptera</taxon>
        <taxon>Polyphaga</taxon>
        <taxon>Cucujiformia</taxon>
        <taxon>Chrysomeloidea</taxon>
        <taxon>Cerambycidae</taxon>
        <taxon>Lamiinae</taxon>
        <taxon>Acanthocinini</taxon>
        <taxon>Exocentrus</taxon>
    </lineage>
</organism>
<name>A0AAV8W5M5_9CUCU</name>
<accession>A0AAV8W5M5</accession>
<gene>
    <name evidence="1" type="ORF">NQ315_003044</name>
</gene>
<proteinExistence type="predicted"/>
<protein>
    <submittedName>
        <fullName evidence="1">Uncharacterized protein</fullName>
    </submittedName>
</protein>
<dbReference type="Pfam" id="PF16009">
    <property type="entry name" value="DUF4779"/>
    <property type="match status" value="1"/>
</dbReference>
<dbReference type="AlphaFoldDB" id="A0AAV8W5M5"/>
<keyword evidence="2" id="KW-1185">Reference proteome</keyword>
<evidence type="ECO:0000313" key="2">
    <source>
        <dbReference type="Proteomes" id="UP001159042"/>
    </source>
</evidence>
<sequence length="320" mass="33190">MPMMMGGGGGGGGMMGGGMMGGGGGMMGGGGGMMGGGAGMMGGGAGMMGGGGGMMGGGGGMMGGGGGMMGGGMMGGGMMGGGGGGMMMGGMGGYGGGEVSKGAYNHGKKDMNDLYYKKAEGKEGGEYDKGEAGYHKGELAHKDVKADSGYYNDVNGGKKLYEDGKQYHGAKHYDKEGKKEGMKNMKKGYKKGHKVKGFKNSHQKEESGKTEEYYDEDHDEAGNYMYNGEKGAFGEKGASSFKGGKEEGKFKAGEAKKEGHFGSKYLEDKEKGQHGRYGEGKFGKDFAAYGLNNGGGMHKMMGHHEASKFFKKHPFYHWYY</sequence>
<reference evidence="1 2" key="1">
    <citation type="journal article" date="2023" name="Insect Mol. Biol.">
        <title>Genome sequencing provides insights into the evolution of gene families encoding plant cell wall-degrading enzymes in longhorned beetles.</title>
        <authorList>
            <person name="Shin N.R."/>
            <person name="Okamura Y."/>
            <person name="Kirsch R."/>
            <person name="Pauchet Y."/>
        </authorList>
    </citation>
    <scope>NUCLEOTIDE SEQUENCE [LARGE SCALE GENOMIC DNA]</scope>
    <source>
        <strain evidence="1">EAD_L_NR</strain>
    </source>
</reference>
<dbReference type="InterPro" id="IPR031959">
    <property type="entry name" value="DUF4779"/>
</dbReference>
<evidence type="ECO:0000313" key="1">
    <source>
        <dbReference type="EMBL" id="KAJ8921426.1"/>
    </source>
</evidence>
<comment type="caution">
    <text evidence="1">The sequence shown here is derived from an EMBL/GenBank/DDBJ whole genome shotgun (WGS) entry which is preliminary data.</text>
</comment>